<gene>
    <name evidence="8" type="primary">argS</name>
    <name evidence="12" type="ORF">CVV64_01065</name>
</gene>
<dbReference type="Pfam" id="PF00750">
    <property type="entry name" value="tRNA-synt_1d"/>
    <property type="match status" value="1"/>
</dbReference>
<keyword evidence="4 8" id="KW-0067">ATP-binding</keyword>
<dbReference type="SUPFAM" id="SSF52374">
    <property type="entry name" value="Nucleotidylyl transferase"/>
    <property type="match status" value="1"/>
</dbReference>
<dbReference type="SUPFAM" id="SSF55190">
    <property type="entry name" value="Arginyl-tRNA synthetase (ArgRS), N-terminal 'additional' domain"/>
    <property type="match status" value="1"/>
</dbReference>
<dbReference type="Gene3D" id="1.10.730.10">
    <property type="entry name" value="Isoleucyl-tRNA Synthetase, Domain 1"/>
    <property type="match status" value="1"/>
</dbReference>
<evidence type="ECO:0000313" key="12">
    <source>
        <dbReference type="EMBL" id="PKK92036.1"/>
    </source>
</evidence>
<dbReference type="GO" id="GO:0005524">
    <property type="term" value="F:ATP binding"/>
    <property type="evidence" value="ECO:0007669"/>
    <property type="project" value="UniProtKB-UniRule"/>
</dbReference>
<dbReference type="AlphaFoldDB" id="A0A2N1PUP7"/>
<dbReference type="InterPro" id="IPR009080">
    <property type="entry name" value="tRNAsynth_Ia_anticodon-bd"/>
</dbReference>
<dbReference type="InterPro" id="IPR001278">
    <property type="entry name" value="Arg-tRNA-ligase"/>
</dbReference>
<keyword evidence="8" id="KW-0963">Cytoplasm</keyword>
<dbReference type="EMBL" id="PGXC01000001">
    <property type="protein sequence ID" value="PKK92036.1"/>
    <property type="molecule type" value="Genomic_DNA"/>
</dbReference>
<evidence type="ECO:0000256" key="1">
    <source>
        <dbReference type="ARBA" id="ARBA00005594"/>
    </source>
</evidence>
<dbReference type="PANTHER" id="PTHR11956:SF5">
    <property type="entry name" value="ARGININE--TRNA LIGASE, CYTOPLASMIC"/>
    <property type="match status" value="1"/>
</dbReference>
<dbReference type="SMART" id="SM01016">
    <property type="entry name" value="Arg_tRNA_synt_N"/>
    <property type="match status" value="1"/>
</dbReference>
<dbReference type="Pfam" id="PF03485">
    <property type="entry name" value="Arg_tRNA_synt_N"/>
    <property type="match status" value="1"/>
</dbReference>
<comment type="caution">
    <text evidence="12">The sequence shown here is derived from an EMBL/GenBank/DDBJ whole genome shotgun (WGS) entry which is preliminary data.</text>
</comment>
<keyword evidence="2 8" id="KW-0436">Ligase</keyword>
<dbReference type="InterPro" id="IPR036695">
    <property type="entry name" value="Arg-tRNA-synth_N_sf"/>
</dbReference>
<proteinExistence type="inferred from homology"/>
<dbReference type="PANTHER" id="PTHR11956">
    <property type="entry name" value="ARGINYL-TRNA SYNTHETASE"/>
    <property type="match status" value="1"/>
</dbReference>
<keyword evidence="3 8" id="KW-0547">Nucleotide-binding</keyword>
<protein>
    <recommendedName>
        <fullName evidence="8">Arginine--tRNA ligase</fullName>
        <ecNumber evidence="8">6.1.1.19</ecNumber>
    </recommendedName>
    <alternativeName>
        <fullName evidence="8">Arginyl-tRNA synthetase</fullName>
        <shortName evidence="8">ArgRS</shortName>
    </alternativeName>
</protein>
<evidence type="ECO:0000259" key="10">
    <source>
        <dbReference type="SMART" id="SM00836"/>
    </source>
</evidence>
<name>A0A2N1PUP7_9BACT</name>
<dbReference type="CDD" id="cd00671">
    <property type="entry name" value="ArgRS_core"/>
    <property type="match status" value="1"/>
</dbReference>
<dbReference type="GO" id="GO:0005737">
    <property type="term" value="C:cytoplasm"/>
    <property type="evidence" value="ECO:0007669"/>
    <property type="project" value="UniProtKB-SubCell"/>
</dbReference>
<feature type="short sequence motif" description="'HIGH' region" evidence="8">
    <location>
        <begin position="121"/>
        <end position="131"/>
    </location>
</feature>
<evidence type="ECO:0000256" key="6">
    <source>
        <dbReference type="ARBA" id="ARBA00023146"/>
    </source>
</evidence>
<dbReference type="Gene3D" id="3.40.50.620">
    <property type="entry name" value="HUPs"/>
    <property type="match status" value="1"/>
</dbReference>
<keyword evidence="6 8" id="KW-0030">Aminoacyl-tRNA synthetase</keyword>
<dbReference type="InterPro" id="IPR008909">
    <property type="entry name" value="DALR_anticod-bd"/>
</dbReference>
<dbReference type="CDD" id="cd07956">
    <property type="entry name" value="Anticodon_Ia_Arg"/>
    <property type="match status" value="1"/>
</dbReference>
<evidence type="ECO:0000256" key="2">
    <source>
        <dbReference type="ARBA" id="ARBA00022598"/>
    </source>
</evidence>
<feature type="domain" description="DALR anticodon binding" evidence="10">
    <location>
        <begin position="449"/>
        <end position="581"/>
    </location>
</feature>
<dbReference type="GO" id="GO:0004814">
    <property type="term" value="F:arginine-tRNA ligase activity"/>
    <property type="evidence" value="ECO:0007669"/>
    <property type="project" value="UniProtKB-UniRule"/>
</dbReference>
<comment type="similarity">
    <text evidence="1 8 9">Belongs to the class-I aminoacyl-tRNA synthetase family.</text>
</comment>
<dbReference type="SUPFAM" id="SSF47323">
    <property type="entry name" value="Anticodon-binding domain of a subclass of class I aminoacyl-tRNA synthetases"/>
    <property type="match status" value="1"/>
</dbReference>
<comment type="subunit">
    <text evidence="8">Monomer.</text>
</comment>
<accession>A0A2N1PUP7</accession>
<dbReference type="HAMAP" id="MF_00123">
    <property type="entry name" value="Arg_tRNA_synth"/>
    <property type="match status" value="1"/>
</dbReference>
<sequence>MYDHHGIIAEMVSQAAQCPAQGLAQTVTRPPSPEMGDFAFPCFPMARTFRKAPAAVAVELAGKLVLQPPFLSVEAAGPYLNFRVDPVLFVRDLFQGVNSGAPGYVAAPVQGDPVVVEFSSPNVAKPFSIGHLRSTVIGAALSRIHAYLGSPVIRINHLGDWGTQFGKLVVAYRRWGMDLDLSQDATPKLYELYVRFHEEVESDPTLEAEARETFASLEAGDEDIRALWELFVSRSVSDLKRIYGDLGVEFDHYTGESFYIDKLDQAFAEVDSKGLVQESQGALIVDLSEWSMPPCLLRKTDGATLYATRDLAAAIYRQDNYSPSRVIYVVGTEQSLHFRQLFKVLELLGRPVENIFEHVNFGLYRFGNEKMSTRRGKVIFMEDVLAKAVEMAGDLIQEKNPGLRDRESVARQVGIGAVIFGDLVNDRARDIDFDWERILSFEGDTGPYIQYSVARINSIFRKAAESCQAEMLPEQSSGEVSEGSDQPCTAQLKVSSHEVDLAREIMEFPEVVARAGRENKPHHIAKKALDIAKVFSRFYHNCPVLSSAGPEREFRLELSRAAQKVLVQCLALLGIQCPDEM</sequence>
<evidence type="ECO:0000256" key="5">
    <source>
        <dbReference type="ARBA" id="ARBA00022917"/>
    </source>
</evidence>
<evidence type="ECO:0000256" key="9">
    <source>
        <dbReference type="RuleBase" id="RU363038"/>
    </source>
</evidence>
<dbReference type="Proteomes" id="UP000233256">
    <property type="component" value="Unassembled WGS sequence"/>
</dbReference>
<evidence type="ECO:0000256" key="4">
    <source>
        <dbReference type="ARBA" id="ARBA00022840"/>
    </source>
</evidence>
<dbReference type="Pfam" id="PF05746">
    <property type="entry name" value="DALR_1"/>
    <property type="match status" value="1"/>
</dbReference>
<dbReference type="FunFam" id="3.40.50.620:FF:000116">
    <property type="entry name" value="Arginine--tRNA ligase"/>
    <property type="match status" value="1"/>
</dbReference>
<comment type="subcellular location">
    <subcellularLocation>
        <location evidence="8">Cytoplasm</location>
    </subcellularLocation>
</comment>
<dbReference type="Gene3D" id="3.30.1360.70">
    <property type="entry name" value="Arginyl tRNA synthetase N-terminal domain"/>
    <property type="match status" value="1"/>
</dbReference>
<dbReference type="InterPro" id="IPR005148">
    <property type="entry name" value="Arg-tRNA-synth_N"/>
</dbReference>
<dbReference type="NCBIfam" id="TIGR00456">
    <property type="entry name" value="argS"/>
    <property type="match status" value="1"/>
</dbReference>
<keyword evidence="5 8" id="KW-0648">Protein biosynthesis</keyword>
<dbReference type="SMART" id="SM00836">
    <property type="entry name" value="DALR_1"/>
    <property type="match status" value="1"/>
</dbReference>
<evidence type="ECO:0000259" key="11">
    <source>
        <dbReference type="SMART" id="SM01016"/>
    </source>
</evidence>
<organism evidence="12 13">
    <name type="scientific">Candidatus Wallbacteria bacterium HGW-Wallbacteria-1</name>
    <dbReference type="NCBI Taxonomy" id="2013854"/>
    <lineage>
        <taxon>Bacteria</taxon>
        <taxon>Candidatus Walliibacteriota</taxon>
    </lineage>
</organism>
<dbReference type="PRINTS" id="PR01038">
    <property type="entry name" value="TRNASYNTHARG"/>
</dbReference>
<evidence type="ECO:0000256" key="8">
    <source>
        <dbReference type="HAMAP-Rule" id="MF_00123"/>
    </source>
</evidence>
<dbReference type="GO" id="GO:0006420">
    <property type="term" value="P:arginyl-tRNA aminoacylation"/>
    <property type="evidence" value="ECO:0007669"/>
    <property type="project" value="UniProtKB-UniRule"/>
</dbReference>
<feature type="domain" description="Arginyl tRNA synthetase N-terminal" evidence="11">
    <location>
        <begin position="6"/>
        <end position="84"/>
    </location>
</feature>
<evidence type="ECO:0000313" key="13">
    <source>
        <dbReference type="Proteomes" id="UP000233256"/>
    </source>
</evidence>
<dbReference type="EC" id="6.1.1.19" evidence="8"/>
<comment type="catalytic activity">
    <reaction evidence="7 8">
        <text>tRNA(Arg) + L-arginine + ATP = L-arginyl-tRNA(Arg) + AMP + diphosphate</text>
        <dbReference type="Rhea" id="RHEA:20301"/>
        <dbReference type="Rhea" id="RHEA-COMP:9658"/>
        <dbReference type="Rhea" id="RHEA-COMP:9673"/>
        <dbReference type="ChEBI" id="CHEBI:30616"/>
        <dbReference type="ChEBI" id="CHEBI:32682"/>
        <dbReference type="ChEBI" id="CHEBI:33019"/>
        <dbReference type="ChEBI" id="CHEBI:78442"/>
        <dbReference type="ChEBI" id="CHEBI:78513"/>
        <dbReference type="ChEBI" id="CHEBI:456215"/>
        <dbReference type="EC" id="6.1.1.19"/>
    </reaction>
</comment>
<evidence type="ECO:0000256" key="7">
    <source>
        <dbReference type="ARBA" id="ARBA00049339"/>
    </source>
</evidence>
<dbReference type="InterPro" id="IPR014729">
    <property type="entry name" value="Rossmann-like_a/b/a_fold"/>
</dbReference>
<dbReference type="InterPro" id="IPR035684">
    <property type="entry name" value="ArgRS_core"/>
</dbReference>
<reference evidence="12 13" key="1">
    <citation type="journal article" date="2017" name="ISME J.">
        <title>Potential for microbial H2 and metal transformations associated with novel bacteria and archaea in deep terrestrial subsurface sediments.</title>
        <authorList>
            <person name="Hernsdorf A.W."/>
            <person name="Amano Y."/>
            <person name="Miyakawa K."/>
            <person name="Ise K."/>
            <person name="Suzuki Y."/>
            <person name="Anantharaman K."/>
            <person name="Probst A."/>
            <person name="Burstein D."/>
            <person name="Thomas B.C."/>
            <person name="Banfield J.F."/>
        </authorList>
    </citation>
    <scope>NUCLEOTIDE SEQUENCE [LARGE SCALE GENOMIC DNA]</scope>
    <source>
        <strain evidence="12">HGW-Wallbacteria-1</strain>
    </source>
</reference>
<evidence type="ECO:0000256" key="3">
    <source>
        <dbReference type="ARBA" id="ARBA00022741"/>
    </source>
</evidence>